<keyword evidence="3" id="KW-1185">Reference proteome</keyword>
<dbReference type="AlphaFoldDB" id="A0A0K0FC55"/>
<feature type="transmembrane region" description="Helical" evidence="1">
    <location>
        <begin position="244"/>
        <end position="266"/>
    </location>
</feature>
<feature type="transmembrane region" description="Helical" evidence="1">
    <location>
        <begin position="200"/>
        <end position="223"/>
    </location>
</feature>
<keyword evidence="1" id="KW-1133">Transmembrane helix</keyword>
<evidence type="ECO:0000313" key="4">
    <source>
        <dbReference type="WBParaSite" id="SVE_0641900.1"/>
    </source>
</evidence>
<dbReference type="Proteomes" id="UP000035680">
    <property type="component" value="Unassembled WGS sequence"/>
</dbReference>
<protein>
    <submittedName>
        <fullName evidence="4">7TM_GPCR_Srx domain-containing protein</fullName>
    </submittedName>
</protein>
<dbReference type="WBParaSite" id="SVE_0641900.1">
    <property type="protein sequence ID" value="SVE_0641900.1"/>
    <property type="gene ID" value="SVE_0641900"/>
</dbReference>
<feature type="transmembrane region" description="Helical" evidence="1">
    <location>
        <begin position="77"/>
        <end position="97"/>
    </location>
</feature>
<reference evidence="4" key="2">
    <citation type="submission" date="2015-08" db="UniProtKB">
        <authorList>
            <consortium name="WormBaseParasite"/>
        </authorList>
    </citation>
    <scope>IDENTIFICATION</scope>
</reference>
<sequence length="328" mass="38132">MSNNSDATGYCNESEDEVFGDSVGSITFISNVTIGLIHFVLTIFFITTQILMFISFYKISKEKYSNMVYDLMKHQGVISFIQQLCHLIASIKTIFLINGKQTATVIIGALLEAAYLSSILFILILSLNRCDLMYNLKYFPSIPRKKFYSIAVILCYVYFCIWIVFFLLPNNNMSFYFRYYEWDFVEVECLTSMGYMVEKWAVYILLILSFILYVLTFCKIIYLRSLKQKATYFYTEDIKLIVHLLISYVLIIFMEICWNGIFFNIYKTQFGALIPQILYINVSGANTAFTVFFVRDFRNSIFGTCSSKSIIPISKLRNAQINKIKVMS</sequence>
<name>A0A0K0FC55_STRVS</name>
<accession>A0A0K0FC55</accession>
<proteinExistence type="predicted"/>
<feature type="transmembrane region" description="Helical" evidence="1">
    <location>
        <begin position="103"/>
        <end position="127"/>
    </location>
</feature>
<dbReference type="Pfam" id="PF10328">
    <property type="entry name" value="7TM_GPCR_Srx"/>
    <property type="match status" value="1"/>
</dbReference>
<keyword evidence="1" id="KW-0812">Transmembrane</keyword>
<feature type="transmembrane region" description="Helical" evidence="1">
    <location>
        <begin position="272"/>
        <end position="294"/>
    </location>
</feature>
<evidence type="ECO:0000256" key="1">
    <source>
        <dbReference type="SAM" id="Phobius"/>
    </source>
</evidence>
<feature type="transmembrane region" description="Helical" evidence="1">
    <location>
        <begin position="147"/>
        <end position="168"/>
    </location>
</feature>
<keyword evidence="1" id="KW-0472">Membrane</keyword>
<feature type="domain" description="7TM GPCR serpentine receptor class x (Srx)" evidence="2">
    <location>
        <begin position="39"/>
        <end position="230"/>
    </location>
</feature>
<dbReference type="InterPro" id="IPR019430">
    <property type="entry name" value="7TM_GPCR_serpentine_rcpt_Srx"/>
</dbReference>
<evidence type="ECO:0000313" key="3">
    <source>
        <dbReference type="Proteomes" id="UP000035680"/>
    </source>
</evidence>
<evidence type="ECO:0000259" key="2">
    <source>
        <dbReference type="Pfam" id="PF10328"/>
    </source>
</evidence>
<feature type="transmembrane region" description="Helical" evidence="1">
    <location>
        <begin position="36"/>
        <end position="57"/>
    </location>
</feature>
<reference evidence="3" key="1">
    <citation type="submission" date="2014-07" db="EMBL/GenBank/DDBJ databases">
        <authorList>
            <person name="Martin A.A"/>
            <person name="De Silva N."/>
        </authorList>
    </citation>
    <scope>NUCLEOTIDE SEQUENCE</scope>
</reference>
<organism evidence="3 4">
    <name type="scientific">Strongyloides venezuelensis</name>
    <name type="common">Threadworm</name>
    <dbReference type="NCBI Taxonomy" id="75913"/>
    <lineage>
        <taxon>Eukaryota</taxon>
        <taxon>Metazoa</taxon>
        <taxon>Ecdysozoa</taxon>
        <taxon>Nematoda</taxon>
        <taxon>Chromadorea</taxon>
        <taxon>Rhabditida</taxon>
        <taxon>Tylenchina</taxon>
        <taxon>Panagrolaimomorpha</taxon>
        <taxon>Strongyloidoidea</taxon>
        <taxon>Strongyloididae</taxon>
        <taxon>Strongyloides</taxon>
    </lineage>
</organism>